<name>A0ACB8QCD7_9AGAM</name>
<proteinExistence type="predicted"/>
<dbReference type="EMBL" id="MU273674">
    <property type="protein sequence ID" value="KAI0029471.1"/>
    <property type="molecule type" value="Genomic_DNA"/>
</dbReference>
<evidence type="ECO:0000313" key="2">
    <source>
        <dbReference type="Proteomes" id="UP000814128"/>
    </source>
</evidence>
<sequence length="157" mass="17387">MPFFGPNSERSPRSRQPELQAEEAPKRTGSIFSRRSAAANLPSDTMPVSHNEDTQSTRSGGFFSFRNRNSSDSSGEFSSAVSRDPTITAALQKVRDAENAERMADQALAAARASVREARDHVRILEREAIEEARRAKYKQEEAKHVSKSARSLGRHG</sequence>
<accession>A0ACB8QCD7</accession>
<comment type="caution">
    <text evidence="1">The sequence shown here is derived from an EMBL/GenBank/DDBJ whole genome shotgun (WGS) entry which is preliminary data.</text>
</comment>
<organism evidence="1 2">
    <name type="scientific">Vararia minispora EC-137</name>
    <dbReference type="NCBI Taxonomy" id="1314806"/>
    <lineage>
        <taxon>Eukaryota</taxon>
        <taxon>Fungi</taxon>
        <taxon>Dikarya</taxon>
        <taxon>Basidiomycota</taxon>
        <taxon>Agaricomycotina</taxon>
        <taxon>Agaricomycetes</taxon>
        <taxon>Russulales</taxon>
        <taxon>Lachnocladiaceae</taxon>
        <taxon>Vararia</taxon>
    </lineage>
</organism>
<protein>
    <submittedName>
        <fullName evidence="1">Uncharacterized protein</fullName>
    </submittedName>
</protein>
<reference evidence="1" key="2">
    <citation type="journal article" date="2022" name="New Phytol.">
        <title>Evolutionary transition to the ectomycorrhizal habit in the genomes of a hyperdiverse lineage of mushroom-forming fungi.</title>
        <authorList>
            <person name="Looney B."/>
            <person name="Miyauchi S."/>
            <person name="Morin E."/>
            <person name="Drula E."/>
            <person name="Courty P.E."/>
            <person name="Kohler A."/>
            <person name="Kuo A."/>
            <person name="LaButti K."/>
            <person name="Pangilinan J."/>
            <person name="Lipzen A."/>
            <person name="Riley R."/>
            <person name="Andreopoulos W."/>
            <person name="He G."/>
            <person name="Johnson J."/>
            <person name="Nolan M."/>
            <person name="Tritt A."/>
            <person name="Barry K.W."/>
            <person name="Grigoriev I.V."/>
            <person name="Nagy L.G."/>
            <person name="Hibbett D."/>
            <person name="Henrissat B."/>
            <person name="Matheny P.B."/>
            <person name="Labbe J."/>
            <person name="Martin F.M."/>
        </authorList>
    </citation>
    <scope>NUCLEOTIDE SEQUENCE</scope>
    <source>
        <strain evidence="1">EC-137</strain>
    </source>
</reference>
<dbReference type="Proteomes" id="UP000814128">
    <property type="component" value="Unassembled WGS sequence"/>
</dbReference>
<evidence type="ECO:0000313" key="1">
    <source>
        <dbReference type="EMBL" id="KAI0029471.1"/>
    </source>
</evidence>
<reference evidence="1" key="1">
    <citation type="submission" date="2021-02" db="EMBL/GenBank/DDBJ databases">
        <authorList>
            <consortium name="DOE Joint Genome Institute"/>
            <person name="Ahrendt S."/>
            <person name="Looney B.P."/>
            <person name="Miyauchi S."/>
            <person name="Morin E."/>
            <person name="Drula E."/>
            <person name="Courty P.E."/>
            <person name="Chicoki N."/>
            <person name="Fauchery L."/>
            <person name="Kohler A."/>
            <person name="Kuo A."/>
            <person name="Labutti K."/>
            <person name="Pangilinan J."/>
            <person name="Lipzen A."/>
            <person name="Riley R."/>
            <person name="Andreopoulos W."/>
            <person name="He G."/>
            <person name="Johnson J."/>
            <person name="Barry K.W."/>
            <person name="Grigoriev I.V."/>
            <person name="Nagy L."/>
            <person name="Hibbett D."/>
            <person name="Henrissat B."/>
            <person name="Matheny P.B."/>
            <person name="Labbe J."/>
            <person name="Martin F."/>
        </authorList>
    </citation>
    <scope>NUCLEOTIDE SEQUENCE</scope>
    <source>
        <strain evidence="1">EC-137</strain>
    </source>
</reference>
<gene>
    <name evidence="1" type="ORF">K488DRAFT_56277</name>
</gene>
<keyword evidence="2" id="KW-1185">Reference proteome</keyword>